<evidence type="ECO:0000313" key="2">
    <source>
        <dbReference type="Proteomes" id="UP000381378"/>
    </source>
</evidence>
<dbReference type="GO" id="GO:0016874">
    <property type="term" value="F:ligase activity"/>
    <property type="evidence" value="ECO:0007669"/>
    <property type="project" value="UniProtKB-KW"/>
</dbReference>
<dbReference type="SUPFAM" id="SSF69279">
    <property type="entry name" value="Phage tail proteins"/>
    <property type="match status" value="1"/>
</dbReference>
<reference evidence="1 2" key="1">
    <citation type="submission" date="2019-09" db="EMBL/GenBank/DDBJ databases">
        <authorList>
            <person name="Chandra G."/>
            <person name="Truman W A."/>
        </authorList>
    </citation>
    <scope>NUCLEOTIDE SEQUENCE [LARGE SCALE GENOMIC DNA]</scope>
    <source>
        <strain evidence="1">PS928</strain>
    </source>
</reference>
<keyword evidence="1" id="KW-0436">Ligase</keyword>
<dbReference type="Gene3D" id="2.30.110.50">
    <property type="match status" value="1"/>
</dbReference>
<sequence length="187" mass="22004">MPNPIRTFFDHRRHKLWVINADLTLDVLAFHGEEQLSQPFHYVVEFTCSEQDIAADQLLNREAQFSLHPVPRQLTFLTKDLKVKPLRTFNGVITAFKRLSGSVDEARYAITLQPRLALFSRGQQFRLYQHQSVPEIVEQILRSRHDFRGQDFFFKLTRNYPKRLQVMQYGESDLAFIARLLAEVGIW</sequence>
<name>A0A5E7VTU9_PSEFL</name>
<dbReference type="NCBIfam" id="TIGR01646">
    <property type="entry name" value="vgr_GE"/>
    <property type="match status" value="1"/>
</dbReference>
<dbReference type="Pfam" id="PF05954">
    <property type="entry name" value="Phage_GPD"/>
    <property type="match status" value="1"/>
</dbReference>
<dbReference type="EMBL" id="CABVJF010000039">
    <property type="protein sequence ID" value="VVQ26040.1"/>
    <property type="molecule type" value="Genomic_DNA"/>
</dbReference>
<protein>
    <submittedName>
        <fullName evidence="1">Actin cross-linking toxin VgrG1</fullName>
        <ecNumber evidence="1">6.3.2.-</ecNumber>
    </submittedName>
</protein>
<evidence type="ECO:0000313" key="1">
    <source>
        <dbReference type="EMBL" id="VVQ26040.1"/>
    </source>
</evidence>
<gene>
    <name evidence="1" type="primary">vgrG1_3</name>
    <name evidence="1" type="ORF">PS928_06331</name>
</gene>
<accession>A0A5E7VTU9</accession>
<dbReference type="Proteomes" id="UP000381378">
    <property type="component" value="Unassembled WGS sequence"/>
</dbReference>
<organism evidence="1 2">
    <name type="scientific">Pseudomonas fluorescens</name>
    <dbReference type="NCBI Taxonomy" id="294"/>
    <lineage>
        <taxon>Bacteria</taxon>
        <taxon>Pseudomonadati</taxon>
        <taxon>Pseudomonadota</taxon>
        <taxon>Gammaproteobacteria</taxon>
        <taxon>Pseudomonadales</taxon>
        <taxon>Pseudomonadaceae</taxon>
        <taxon>Pseudomonas</taxon>
    </lineage>
</organism>
<dbReference type="AlphaFoldDB" id="A0A5E7VTU9"/>
<dbReference type="EC" id="6.3.2.-" evidence="1"/>
<dbReference type="InterPro" id="IPR006533">
    <property type="entry name" value="T6SS_Vgr_RhsGE"/>
</dbReference>
<dbReference type="OrthoDB" id="6710627at2"/>
<proteinExistence type="predicted"/>